<proteinExistence type="predicted"/>
<dbReference type="EMBL" id="JAULSY010000058">
    <property type="protein sequence ID" value="KAK0668339.1"/>
    <property type="molecule type" value="Genomic_DNA"/>
</dbReference>
<gene>
    <name evidence="2" type="ORF">QBC41DRAFT_347312</name>
</gene>
<sequence length="320" mass="36155">MVSLRWLFAPMTAILRVTVSAIDLLYNPLTSSNNAKMASTSTPPKISNYSRKYLPKRKQIPLLKVYPPPQLPEPPHNQLEPFERELDKDDTQKRVLFLIPTKNRDKVEILTAQFKKRLPENTVMHYISFSGAPSGVGEQPYNEAGMIGAFNRIDHAVFITPAQAEISSFITEHRITTVIFAAIESFIARPGWPPVGPGKEATREPVDYAYILLYNPVTGAVKTGVSEGVEVPWAYYREAQEYGFGDPDNEELFRMFGEESGLTNMPEGAEMNHGKVTVGEIMAHNIRGLDKQNWQKLLTDEKACRYRLIEDALAKMEIPW</sequence>
<evidence type="ECO:0000256" key="1">
    <source>
        <dbReference type="SAM" id="SignalP"/>
    </source>
</evidence>
<reference evidence="2" key="1">
    <citation type="submission" date="2023-06" db="EMBL/GenBank/DDBJ databases">
        <title>Genome-scale phylogeny and comparative genomics of the fungal order Sordariales.</title>
        <authorList>
            <consortium name="Lawrence Berkeley National Laboratory"/>
            <person name="Hensen N."/>
            <person name="Bonometti L."/>
            <person name="Westerberg I."/>
            <person name="Brannstrom I.O."/>
            <person name="Guillou S."/>
            <person name="Cros-Aarteil S."/>
            <person name="Calhoun S."/>
            <person name="Haridas S."/>
            <person name="Kuo A."/>
            <person name="Mondo S."/>
            <person name="Pangilinan J."/>
            <person name="Riley R."/>
            <person name="Labutti K."/>
            <person name="Andreopoulos B."/>
            <person name="Lipzen A."/>
            <person name="Chen C."/>
            <person name="Yanf M."/>
            <person name="Daum C."/>
            <person name="Ng V."/>
            <person name="Clum A."/>
            <person name="Steindorff A."/>
            <person name="Ohm R."/>
            <person name="Martin F."/>
            <person name="Silar P."/>
            <person name="Natvig D."/>
            <person name="Lalanne C."/>
            <person name="Gautier V."/>
            <person name="Ament-Velasquez S.L."/>
            <person name="Kruys A."/>
            <person name="Hutchinson M.I."/>
            <person name="Powell A.J."/>
            <person name="Barry K."/>
            <person name="Miller A.N."/>
            <person name="Grigoriev I.V."/>
            <person name="Debuchy R."/>
            <person name="Gladieux P."/>
            <person name="Thoren M.H."/>
            <person name="Johannesson H."/>
        </authorList>
    </citation>
    <scope>NUCLEOTIDE SEQUENCE</scope>
    <source>
        <strain evidence="2">CBS 307.81</strain>
    </source>
</reference>
<comment type="caution">
    <text evidence="2">The sequence shown here is derived from an EMBL/GenBank/DDBJ whole genome shotgun (WGS) entry which is preliminary data.</text>
</comment>
<protein>
    <submittedName>
        <fullName evidence="2">Uncharacterized protein</fullName>
    </submittedName>
</protein>
<dbReference type="SUPFAM" id="SSF52972">
    <property type="entry name" value="ITPase-like"/>
    <property type="match status" value="1"/>
</dbReference>
<evidence type="ECO:0000313" key="3">
    <source>
        <dbReference type="Proteomes" id="UP001174997"/>
    </source>
</evidence>
<name>A0AA40D9I5_9PEZI</name>
<dbReference type="InterPro" id="IPR029001">
    <property type="entry name" value="ITPase-like_fam"/>
</dbReference>
<dbReference type="AlphaFoldDB" id="A0AA40D9I5"/>
<accession>A0AA40D9I5</accession>
<keyword evidence="3" id="KW-1185">Reference proteome</keyword>
<evidence type="ECO:0000313" key="2">
    <source>
        <dbReference type="EMBL" id="KAK0668339.1"/>
    </source>
</evidence>
<keyword evidence="1" id="KW-0732">Signal</keyword>
<dbReference type="Gene3D" id="3.90.950.10">
    <property type="match status" value="1"/>
</dbReference>
<feature type="chain" id="PRO_5041278909" evidence="1">
    <location>
        <begin position="22"/>
        <end position="320"/>
    </location>
</feature>
<feature type="signal peptide" evidence="1">
    <location>
        <begin position="1"/>
        <end position="21"/>
    </location>
</feature>
<dbReference type="Proteomes" id="UP001174997">
    <property type="component" value="Unassembled WGS sequence"/>
</dbReference>
<organism evidence="2 3">
    <name type="scientific">Cercophora samala</name>
    <dbReference type="NCBI Taxonomy" id="330535"/>
    <lineage>
        <taxon>Eukaryota</taxon>
        <taxon>Fungi</taxon>
        <taxon>Dikarya</taxon>
        <taxon>Ascomycota</taxon>
        <taxon>Pezizomycotina</taxon>
        <taxon>Sordariomycetes</taxon>
        <taxon>Sordariomycetidae</taxon>
        <taxon>Sordariales</taxon>
        <taxon>Lasiosphaeriaceae</taxon>
        <taxon>Cercophora</taxon>
    </lineage>
</organism>